<name>A0ABP5PDX8_9ACTN</name>
<dbReference type="Proteomes" id="UP001499843">
    <property type="component" value="Unassembled WGS sequence"/>
</dbReference>
<gene>
    <name evidence="2" type="ORF">GCM10009850_053650</name>
</gene>
<dbReference type="PANTHER" id="PTHR36840">
    <property type="entry name" value="BLL5714 PROTEIN"/>
    <property type="match status" value="1"/>
</dbReference>
<feature type="transmembrane region" description="Helical" evidence="1">
    <location>
        <begin position="319"/>
        <end position="340"/>
    </location>
</feature>
<keyword evidence="1" id="KW-1133">Transmembrane helix</keyword>
<feature type="transmembrane region" description="Helical" evidence="1">
    <location>
        <begin position="123"/>
        <end position="143"/>
    </location>
</feature>
<feature type="transmembrane region" description="Helical" evidence="1">
    <location>
        <begin position="285"/>
        <end position="307"/>
    </location>
</feature>
<feature type="transmembrane region" description="Helical" evidence="1">
    <location>
        <begin position="71"/>
        <end position="87"/>
    </location>
</feature>
<accession>A0ABP5PDX8</accession>
<feature type="transmembrane region" description="Helical" evidence="1">
    <location>
        <begin position="41"/>
        <end position="59"/>
    </location>
</feature>
<comment type="caution">
    <text evidence="2">The sequence shown here is derived from an EMBL/GenBank/DDBJ whole genome shotgun (WGS) entry which is preliminary data.</text>
</comment>
<keyword evidence="1" id="KW-0812">Transmembrane</keyword>
<evidence type="ECO:0000313" key="3">
    <source>
        <dbReference type="Proteomes" id="UP001499843"/>
    </source>
</evidence>
<sequence>MSEAEERHASWLELFFDLVVVVAVAQLAQRLRQPTWAEVGLWVLMYYAVWSIWTTLTLYSNVRAERTRTRAMLVGMFCIAVMAAAIPDVARDGGLHEGWFIAAYIVCRVGASQTLQQSGTILTAWPAAQLGAGLLPWVVSIWADQPMRYLLWGLGLALDMAFAILRSRDPQRLIAVMERQVRRLYARERRWDGVAGTTASPARKVVAAVLDPSHLSERLGLFVIIVLGEAVAQVILASSGETWNWQFALAALAGFGLIVALWWLTVRFGINTVVGPSEREMKAYVALPAHFVMTAGLTATAAGLGVVITSPGTPLDVGIGWVLGGGLAGYFAASTVLGVVARAERRWLWLWGVPCVVAPLVVAGVAWLVPAWLVVALLLGVALWRVAYRPRQDAEETLPTSGGEGTASA</sequence>
<keyword evidence="3" id="KW-1185">Reference proteome</keyword>
<dbReference type="EMBL" id="BAAAQX010000014">
    <property type="protein sequence ID" value="GAA2209906.1"/>
    <property type="molecule type" value="Genomic_DNA"/>
</dbReference>
<proteinExistence type="predicted"/>
<dbReference type="Pfam" id="PF06772">
    <property type="entry name" value="LtrA"/>
    <property type="match status" value="1"/>
</dbReference>
<protein>
    <submittedName>
        <fullName evidence="2">Low temperature requirement protein A</fullName>
    </submittedName>
</protein>
<reference evidence="3" key="1">
    <citation type="journal article" date="2019" name="Int. J. Syst. Evol. Microbiol.">
        <title>The Global Catalogue of Microorganisms (GCM) 10K type strain sequencing project: providing services to taxonomists for standard genome sequencing and annotation.</title>
        <authorList>
            <consortium name="The Broad Institute Genomics Platform"/>
            <consortium name="The Broad Institute Genome Sequencing Center for Infectious Disease"/>
            <person name="Wu L."/>
            <person name="Ma J."/>
        </authorList>
    </citation>
    <scope>NUCLEOTIDE SEQUENCE [LARGE SCALE GENOMIC DNA]</scope>
    <source>
        <strain evidence="3">JCM 16114</strain>
    </source>
</reference>
<dbReference type="InterPro" id="IPR010640">
    <property type="entry name" value="Low_temperature_requirement_A"/>
</dbReference>
<feature type="transmembrane region" description="Helical" evidence="1">
    <location>
        <begin position="347"/>
        <end position="365"/>
    </location>
</feature>
<organism evidence="2 3">
    <name type="scientific">Nonomuraea monospora</name>
    <dbReference type="NCBI Taxonomy" id="568818"/>
    <lineage>
        <taxon>Bacteria</taxon>
        <taxon>Bacillati</taxon>
        <taxon>Actinomycetota</taxon>
        <taxon>Actinomycetes</taxon>
        <taxon>Streptosporangiales</taxon>
        <taxon>Streptosporangiaceae</taxon>
        <taxon>Nonomuraea</taxon>
    </lineage>
</organism>
<feature type="transmembrane region" description="Helical" evidence="1">
    <location>
        <begin position="243"/>
        <end position="264"/>
    </location>
</feature>
<feature type="transmembrane region" description="Helical" evidence="1">
    <location>
        <begin position="219"/>
        <end position="237"/>
    </location>
</feature>
<dbReference type="PANTHER" id="PTHR36840:SF1">
    <property type="entry name" value="BLL5714 PROTEIN"/>
    <property type="match status" value="1"/>
</dbReference>
<keyword evidence="1" id="KW-0472">Membrane</keyword>
<feature type="transmembrane region" description="Helical" evidence="1">
    <location>
        <begin position="371"/>
        <end position="388"/>
    </location>
</feature>
<dbReference type="RefSeq" id="WP_344479915.1">
    <property type="nucleotide sequence ID" value="NZ_BAAAQX010000014.1"/>
</dbReference>
<evidence type="ECO:0000313" key="2">
    <source>
        <dbReference type="EMBL" id="GAA2209906.1"/>
    </source>
</evidence>
<evidence type="ECO:0000256" key="1">
    <source>
        <dbReference type="SAM" id="Phobius"/>
    </source>
</evidence>
<feature type="transmembrane region" description="Helical" evidence="1">
    <location>
        <begin position="12"/>
        <end position="29"/>
    </location>
</feature>